<feature type="region of interest" description="Disordered" evidence="1">
    <location>
        <begin position="396"/>
        <end position="429"/>
    </location>
</feature>
<evidence type="ECO:0000259" key="2">
    <source>
        <dbReference type="SMART" id="SM01017"/>
    </source>
</evidence>
<gene>
    <name evidence="3" type="ORF">HGUI_03620</name>
</gene>
<protein>
    <recommendedName>
        <fullName evidence="2">Arrestin C-terminal-like domain-containing protein</fullName>
    </recommendedName>
</protein>
<dbReference type="InterPro" id="IPR011022">
    <property type="entry name" value="Arrestin_C-like"/>
</dbReference>
<accession>A0A1L0B8H4</accession>
<dbReference type="InterPro" id="IPR014752">
    <property type="entry name" value="Arrestin-like_C"/>
</dbReference>
<dbReference type="OrthoDB" id="2333384at2759"/>
<dbReference type="Gene3D" id="2.60.40.640">
    <property type="match status" value="1"/>
</dbReference>
<dbReference type="SMART" id="SM01017">
    <property type="entry name" value="Arrestin_C"/>
    <property type="match status" value="1"/>
</dbReference>
<dbReference type="Pfam" id="PF02752">
    <property type="entry name" value="Arrestin_C"/>
    <property type="match status" value="1"/>
</dbReference>
<keyword evidence="4" id="KW-1185">Reference proteome</keyword>
<dbReference type="EMBL" id="FQNF01000102">
    <property type="protein sequence ID" value="SGZ41419.1"/>
    <property type="molecule type" value="Genomic_DNA"/>
</dbReference>
<feature type="compositionally biased region" description="Basic and acidic residues" evidence="1">
    <location>
        <begin position="405"/>
        <end position="416"/>
    </location>
</feature>
<dbReference type="VEuPathDB" id="FungiDB:HGUI_03620"/>
<proteinExistence type="predicted"/>
<organism evidence="3 4">
    <name type="scientific">Hanseniaspora guilliermondii</name>
    <dbReference type="NCBI Taxonomy" id="56406"/>
    <lineage>
        <taxon>Eukaryota</taxon>
        <taxon>Fungi</taxon>
        <taxon>Dikarya</taxon>
        <taxon>Ascomycota</taxon>
        <taxon>Saccharomycotina</taxon>
        <taxon>Saccharomycetes</taxon>
        <taxon>Saccharomycodales</taxon>
        <taxon>Saccharomycodaceae</taxon>
        <taxon>Hanseniaspora</taxon>
    </lineage>
</organism>
<name>A0A1L0B8H4_9ASCO</name>
<reference evidence="4" key="1">
    <citation type="submission" date="2016-11" db="EMBL/GenBank/DDBJ databases">
        <authorList>
            <person name="Guldener U."/>
        </authorList>
    </citation>
    <scope>NUCLEOTIDE SEQUENCE [LARGE SCALE GENOMIC DNA]</scope>
</reference>
<evidence type="ECO:0000313" key="3">
    <source>
        <dbReference type="EMBL" id="SGZ41419.1"/>
    </source>
</evidence>
<dbReference type="Proteomes" id="UP000183365">
    <property type="component" value="Unassembled WGS sequence"/>
</dbReference>
<feature type="domain" description="Arrestin C-terminal-like" evidence="2">
    <location>
        <begin position="434"/>
        <end position="662"/>
    </location>
</feature>
<sequence length="849" mass="98957">MYKYNPVRDSSSSITTILPITHTNSNNNSFKKHDEINGVVRNKDPTSDGNLIITINDKDKLKISFIDIRLNSLYKDMLVIEQPELLMNDFNNDNYMINISGNIIISCVKPLILLKPISLELKGTFKLDFIEINNDTNKKDDDRRDDSVVVVKENRPFFLTRWDNVIDYPDGEVVDLCKKKYEDDLKKAKESYIKRKRKKNKISKLKPQSMYNIFGMRFEENGDVSSDESIPLTPINTHDNVFNTKKPTLKRIYQSAPNIHQMLPSGGTSEISRPTIRTNNSFRFLNPGDIGNVKIDISETPDDTTCLDVPHVDNKDNKIYMNPGNYEFPFRLKVNQRDMPETVEGLQAGSLTYMLTMKMHCENYGVVEHVKYLRILKTLKANNINIHTGFKFKHDLKVKQRKPHKEQGEKNDDSKMKAPSSMDAEEGPQSVDELVTQLQMHIETPSKAYPLGGRIPLKFQISPLIKNFKIDSIKISLKQKSILWDFNNEKYTIEKVVKNWFIDDFQGISGIEKVYLEEGNESRGIKNGPKDKKTNKLKILSKNNEKKHQETDQKKVEYRLCDSDIEFLYILPVPNNLKEITQNSLISENFYNGEKVTSNMIMDDLLDEEEFEKKYGYNEYKVLKLPRISNTHNLKVEIYVFKKNKRIPIEFNIPLILFCSPNVEIQMRKVLVDKFKRIHFRKGEVELFFRDLPGGNDLPKEETMTNDSTDGNTHEDTRNLMYSFIPRYFPQLQQVQPPPIYAEISKDEKVLSSMNETEGFENLKITEDINTNPPTYDNFRFDDRNFANRSDHQKIIKSERLTRDYYYGIYRDDPNTTGNRSKTQKFKEGVLQYEEISPEYKNCMNPLNE</sequence>
<dbReference type="AlphaFoldDB" id="A0A1L0B8H4"/>
<evidence type="ECO:0000256" key="1">
    <source>
        <dbReference type="SAM" id="MobiDB-lite"/>
    </source>
</evidence>
<evidence type="ECO:0000313" key="4">
    <source>
        <dbReference type="Proteomes" id="UP000183365"/>
    </source>
</evidence>